<reference evidence="6" key="1">
    <citation type="journal article" date="2019" name="Int. J. Syst. Evol. Microbiol.">
        <title>The Global Catalogue of Microorganisms (GCM) 10K type strain sequencing project: providing services to taxonomists for standard genome sequencing and annotation.</title>
        <authorList>
            <consortium name="The Broad Institute Genomics Platform"/>
            <consortium name="The Broad Institute Genome Sequencing Center for Infectious Disease"/>
            <person name="Wu L."/>
            <person name="Ma J."/>
        </authorList>
    </citation>
    <scope>NUCLEOTIDE SEQUENCE [LARGE SCALE GENOMIC DNA]</scope>
    <source>
        <strain evidence="6">JCM 6924</strain>
    </source>
</reference>
<keyword evidence="3" id="KW-0804">Transcription</keyword>
<dbReference type="PANTHER" id="PTHR43537">
    <property type="entry name" value="TRANSCRIPTIONAL REGULATOR, GNTR FAMILY"/>
    <property type="match status" value="1"/>
</dbReference>
<dbReference type="InterPro" id="IPR008920">
    <property type="entry name" value="TF_FadR/GntR_C"/>
</dbReference>
<organism evidence="5 6">
    <name type="scientific">Streptomyces levis</name>
    <dbReference type="NCBI Taxonomy" id="285566"/>
    <lineage>
        <taxon>Bacteria</taxon>
        <taxon>Bacillati</taxon>
        <taxon>Actinomycetota</taxon>
        <taxon>Actinomycetes</taxon>
        <taxon>Kitasatosporales</taxon>
        <taxon>Streptomycetaceae</taxon>
        <taxon>Streptomyces</taxon>
    </lineage>
</organism>
<dbReference type="Pfam" id="PF07729">
    <property type="entry name" value="FCD"/>
    <property type="match status" value="1"/>
</dbReference>
<evidence type="ECO:0000259" key="4">
    <source>
        <dbReference type="PROSITE" id="PS50949"/>
    </source>
</evidence>
<evidence type="ECO:0000256" key="1">
    <source>
        <dbReference type="ARBA" id="ARBA00023015"/>
    </source>
</evidence>
<feature type="domain" description="HTH gntR-type" evidence="4">
    <location>
        <begin position="4"/>
        <end position="71"/>
    </location>
</feature>
<dbReference type="InterPro" id="IPR036390">
    <property type="entry name" value="WH_DNA-bd_sf"/>
</dbReference>
<dbReference type="Proteomes" id="UP001501095">
    <property type="component" value="Unassembled WGS sequence"/>
</dbReference>
<accession>A0ABP6B292</accession>
<dbReference type="PROSITE" id="PS50949">
    <property type="entry name" value="HTH_GNTR"/>
    <property type="match status" value="1"/>
</dbReference>
<dbReference type="SMART" id="SM00345">
    <property type="entry name" value="HTH_GNTR"/>
    <property type="match status" value="1"/>
</dbReference>
<evidence type="ECO:0000256" key="2">
    <source>
        <dbReference type="ARBA" id="ARBA00023125"/>
    </source>
</evidence>
<protein>
    <submittedName>
        <fullName evidence="5">FCD domain-containing protein</fullName>
    </submittedName>
</protein>
<dbReference type="SMART" id="SM00895">
    <property type="entry name" value="FCD"/>
    <property type="match status" value="1"/>
</dbReference>
<comment type="caution">
    <text evidence="5">The sequence shown here is derived from an EMBL/GenBank/DDBJ whole genome shotgun (WGS) entry which is preliminary data.</text>
</comment>
<dbReference type="InterPro" id="IPR011711">
    <property type="entry name" value="GntR_C"/>
</dbReference>
<name>A0ABP6B292_9ACTN</name>
<dbReference type="InterPro" id="IPR000524">
    <property type="entry name" value="Tscrpt_reg_HTH_GntR"/>
</dbReference>
<sequence>MSKLPLADRMHDVLLTQLMDGTRKPGEPLNIGALSRELEVSQTPLREALARLEHSGLVQREALRGYFVAPAFTRREMTKLAAARELIEPAIAAESALRRTPEFLAELAVTIEELARSGEQADSDADAFRLYWTSDARFHSLIAAQADNMFLEGAFHALSGHVQRFRLFMKAGHAYAGQAAAEHQRILDALASGDPAAAAQEMLSHVKAASERALPEHNGT</sequence>
<dbReference type="Gene3D" id="1.10.10.10">
    <property type="entry name" value="Winged helix-like DNA-binding domain superfamily/Winged helix DNA-binding domain"/>
    <property type="match status" value="1"/>
</dbReference>
<dbReference type="Gene3D" id="1.20.120.530">
    <property type="entry name" value="GntR ligand-binding domain-like"/>
    <property type="match status" value="1"/>
</dbReference>
<dbReference type="SUPFAM" id="SSF48008">
    <property type="entry name" value="GntR ligand-binding domain-like"/>
    <property type="match status" value="1"/>
</dbReference>
<dbReference type="EMBL" id="BAAATM010000009">
    <property type="protein sequence ID" value="GAA2532820.1"/>
    <property type="molecule type" value="Genomic_DNA"/>
</dbReference>
<dbReference type="PANTHER" id="PTHR43537:SF45">
    <property type="entry name" value="GNTR FAMILY REGULATORY PROTEIN"/>
    <property type="match status" value="1"/>
</dbReference>
<evidence type="ECO:0000313" key="6">
    <source>
        <dbReference type="Proteomes" id="UP001501095"/>
    </source>
</evidence>
<proteinExistence type="predicted"/>
<dbReference type="Pfam" id="PF00392">
    <property type="entry name" value="GntR"/>
    <property type="match status" value="1"/>
</dbReference>
<evidence type="ECO:0000313" key="5">
    <source>
        <dbReference type="EMBL" id="GAA2532820.1"/>
    </source>
</evidence>
<keyword evidence="1" id="KW-0805">Transcription regulation</keyword>
<dbReference type="InterPro" id="IPR036388">
    <property type="entry name" value="WH-like_DNA-bd_sf"/>
</dbReference>
<gene>
    <name evidence="5" type="ORF">GCM10010423_30640</name>
</gene>
<dbReference type="SUPFAM" id="SSF46785">
    <property type="entry name" value="Winged helix' DNA-binding domain"/>
    <property type="match status" value="1"/>
</dbReference>
<evidence type="ECO:0000256" key="3">
    <source>
        <dbReference type="ARBA" id="ARBA00023163"/>
    </source>
</evidence>
<keyword evidence="6" id="KW-1185">Reference proteome</keyword>
<dbReference type="RefSeq" id="WP_344537045.1">
    <property type="nucleotide sequence ID" value="NZ_BAAATM010000009.1"/>
</dbReference>
<keyword evidence="2" id="KW-0238">DNA-binding</keyword>